<proteinExistence type="predicted"/>
<dbReference type="InterPro" id="IPR010317">
    <property type="entry name" value="WxLIP_PGBD"/>
</dbReference>
<sequence>MKRQWWIWVIVLIGLIGISQPNTVSAAGKGMYAVQYLPTKEQRNKDLSYFDMDVVGNHEYQLRARILNIGTKPLTITVQVTNGYTNKNGRISYDQANRKLVNGSHGLEGMVTSKKKVSVRLQPGKSQEISFTLKTPALKSKGIYAGSILTASDIGSDDSSNFQIKNRIQFATGIVFHYGTGEPLPKLSIDSPAVKLVDGQSQVQFDLTNAASINTRNLQLKGTIDRISDKKKHVKSFDYPDYSLAPQSKMTVSVPTNRLKPGTYRLHVTGKAKNPASVTKTMTFHVYQGGVTRTKRELTKKPSNKLLLWLAAILVIALIGSAGWLLHQRQKNKKGGE</sequence>
<gene>
    <name evidence="4" type="ORF">IV56_GL000571</name>
</gene>
<evidence type="ECO:0000259" key="2">
    <source>
        <dbReference type="Pfam" id="PF06030"/>
    </source>
</evidence>
<reference evidence="4 5" key="1">
    <citation type="journal article" date="2015" name="Genome Announc.">
        <title>Expanding the biotechnology potential of lactobacilli through comparative genomics of 213 strains and associated genera.</title>
        <authorList>
            <person name="Sun Z."/>
            <person name="Harris H.M."/>
            <person name="McCann A."/>
            <person name="Guo C."/>
            <person name="Argimon S."/>
            <person name="Zhang W."/>
            <person name="Yang X."/>
            <person name="Jeffery I.B."/>
            <person name="Cooney J.C."/>
            <person name="Kagawa T.F."/>
            <person name="Liu W."/>
            <person name="Song Y."/>
            <person name="Salvetti E."/>
            <person name="Wrobel A."/>
            <person name="Rasinkangas P."/>
            <person name="Parkhill J."/>
            <person name="Rea M.C."/>
            <person name="O'Sullivan O."/>
            <person name="Ritari J."/>
            <person name="Douillard F.P."/>
            <person name="Paul Ross R."/>
            <person name="Yang R."/>
            <person name="Briner A.E."/>
            <person name="Felis G.E."/>
            <person name="de Vos W.M."/>
            <person name="Barrangou R."/>
            <person name="Klaenhammer T.R."/>
            <person name="Caufield P.W."/>
            <person name="Cui Y."/>
            <person name="Zhang H."/>
            <person name="O'Toole P.W."/>
        </authorList>
    </citation>
    <scope>NUCLEOTIDE SEQUENCE [LARGE SCALE GENOMIC DNA]</scope>
    <source>
        <strain evidence="4 5">DSM 24301</strain>
    </source>
</reference>
<feature type="domain" description="WxL Interacting Protein host binding" evidence="3">
    <location>
        <begin position="160"/>
        <end position="285"/>
    </location>
</feature>
<keyword evidence="5" id="KW-1185">Reference proteome</keyword>
<organism evidence="4 5">
    <name type="scientific">Lacticaseibacillus saniviri JCM 17471 = DSM 24301</name>
    <dbReference type="NCBI Taxonomy" id="1293598"/>
    <lineage>
        <taxon>Bacteria</taxon>
        <taxon>Bacillati</taxon>
        <taxon>Bacillota</taxon>
        <taxon>Bacilli</taxon>
        <taxon>Lactobacillales</taxon>
        <taxon>Lactobacillaceae</taxon>
        <taxon>Lacticaseibacillus</taxon>
    </lineage>
</organism>
<comment type="caution">
    <text evidence="4">The sequence shown here is derived from an EMBL/GenBank/DDBJ whole genome shotgun (WGS) entry which is preliminary data.</text>
</comment>
<protein>
    <submittedName>
        <fullName evidence="4">Uncharacterized protein</fullName>
    </submittedName>
</protein>
<evidence type="ECO:0000256" key="1">
    <source>
        <dbReference type="SAM" id="Phobius"/>
    </source>
</evidence>
<dbReference type="Pfam" id="PF11797">
    <property type="entry name" value="WxLIP_HBD"/>
    <property type="match status" value="1"/>
</dbReference>
<dbReference type="RefSeq" id="WP_056992785.1">
    <property type="nucleotide sequence ID" value="NZ_JQCE01000027.1"/>
</dbReference>
<dbReference type="EMBL" id="JQCE01000027">
    <property type="protein sequence ID" value="KRO16885.1"/>
    <property type="molecule type" value="Genomic_DNA"/>
</dbReference>
<evidence type="ECO:0000313" key="4">
    <source>
        <dbReference type="EMBL" id="KRO16885.1"/>
    </source>
</evidence>
<dbReference type="Proteomes" id="UP000050969">
    <property type="component" value="Unassembled WGS sequence"/>
</dbReference>
<evidence type="ECO:0000259" key="3">
    <source>
        <dbReference type="Pfam" id="PF11797"/>
    </source>
</evidence>
<keyword evidence="1" id="KW-1133">Transmembrane helix</keyword>
<keyword evidence="1" id="KW-0472">Membrane</keyword>
<feature type="domain" description="WxL Interacting Protein peptidoglycan binding" evidence="2">
    <location>
        <begin position="32"/>
        <end position="148"/>
    </location>
</feature>
<feature type="transmembrane region" description="Helical" evidence="1">
    <location>
        <begin position="306"/>
        <end position="326"/>
    </location>
</feature>
<evidence type="ECO:0000313" key="5">
    <source>
        <dbReference type="Proteomes" id="UP000050969"/>
    </source>
</evidence>
<dbReference type="InterPro" id="IPR021759">
    <property type="entry name" value="WxLIP_HBD"/>
</dbReference>
<accession>A0A0R2MTJ2</accession>
<dbReference type="AlphaFoldDB" id="A0A0R2MTJ2"/>
<keyword evidence="1" id="KW-0812">Transmembrane</keyword>
<dbReference type="PATRIC" id="fig|1293598.4.peg.613"/>
<name>A0A0R2MTJ2_9LACO</name>
<dbReference type="Pfam" id="PF06030">
    <property type="entry name" value="WxLIP_PGBD"/>
    <property type="match status" value="1"/>
</dbReference>
<dbReference type="STRING" id="1293598.IV56_GL000571"/>